<evidence type="ECO:0000256" key="2">
    <source>
        <dbReference type="ARBA" id="ARBA00023315"/>
    </source>
</evidence>
<name>A0ABV8MT35_9NEIS</name>
<dbReference type="PROSITE" id="PS51186">
    <property type="entry name" value="GNAT"/>
    <property type="match status" value="1"/>
</dbReference>
<evidence type="ECO:0000256" key="1">
    <source>
        <dbReference type="ARBA" id="ARBA00022679"/>
    </source>
</evidence>
<dbReference type="SUPFAM" id="SSF55729">
    <property type="entry name" value="Acyl-CoA N-acyltransferases (Nat)"/>
    <property type="match status" value="1"/>
</dbReference>
<dbReference type="InterPro" id="IPR016181">
    <property type="entry name" value="Acyl_CoA_acyltransferase"/>
</dbReference>
<keyword evidence="1" id="KW-0808">Transferase</keyword>
<gene>
    <name evidence="4" type="ORF">ACFOW7_12990</name>
</gene>
<sequence length="281" mass="30705">MTYQIVCFKDLAAFRAASLKWLLPRHTANNSLYLAIERMNEANLSIRASWLAVLYQSQVPAGVAIIHSPLPYRTVLLSQPWPVEALTPLAAALRESAVVPSGVLAEASAAQGFAAALKRPFRSRFTLIQYVLQRPPQVPGGPGQMRPGTAADHALLCRWITGFINDCRLADDPTRLPADVADRLARAQPFYWIWEAGGQPVAVASATAIGDCARIGTVYTPPERRRRGYAEALMAALCRHLQSQGVSQIHLDADLANPTSNALYRRLGFEAIGERVELILA</sequence>
<accession>A0ABV8MT35</accession>
<proteinExistence type="predicted"/>
<organism evidence="4 5">
    <name type="scientific">Chitinimonas lacunae</name>
    <dbReference type="NCBI Taxonomy" id="1963018"/>
    <lineage>
        <taxon>Bacteria</taxon>
        <taxon>Pseudomonadati</taxon>
        <taxon>Pseudomonadota</taxon>
        <taxon>Betaproteobacteria</taxon>
        <taxon>Neisseriales</taxon>
        <taxon>Chitinibacteraceae</taxon>
        <taxon>Chitinimonas</taxon>
    </lineage>
</organism>
<reference evidence="5" key="1">
    <citation type="journal article" date="2019" name="Int. J. Syst. Evol. Microbiol.">
        <title>The Global Catalogue of Microorganisms (GCM) 10K type strain sequencing project: providing services to taxonomists for standard genome sequencing and annotation.</title>
        <authorList>
            <consortium name="The Broad Institute Genomics Platform"/>
            <consortium name="The Broad Institute Genome Sequencing Center for Infectious Disease"/>
            <person name="Wu L."/>
            <person name="Ma J."/>
        </authorList>
    </citation>
    <scope>NUCLEOTIDE SEQUENCE [LARGE SCALE GENOMIC DNA]</scope>
    <source>
        <strain evidence="5">LMG 29894</strain>
    </source>
</reference>
<evidence type="ECO:0000313" key="5">
    <source>
        <dbReference type="Proteomes" id="UP001595791"/>
    </source>
</evidence>
<dbReference type="CDD" id="cd04301">
    <property type="entry name" value="NAT_SF"/>
    <property type="match status" value="1"/>
</dbReference>
<evidence type="ECO:0000259" key="3">
    <source>
        <dbReference type="PROSITE" id="PS51186"/>
    </source>
</evidence>
<keyword evidence="5" id="KW-1185">Reference proteome</keyword>
<dbReference type="Gene3D" id="3.40.630.30">
    <property type="match status" value="1"/>
</dbReference>
<feature type="domain" description="N-acetyltransferase" evidence="3">
    <location>
        <begin position="143"/>
        <end position="281"/>
    </location>
</feature>
<dbReference type="PANTHER" id="PTHR43877">
    <property type="entry name" value="AMINOALKYLPHOSPHONATE N-ACETYLTRANSFERASE-RELATED-RELATED"/>
    <property type="match status" value="1"/>
</dbReference>
<dbReference type="RefSeq" id="WP_378164893.1">
    <property type="nucleotide sequence ID" value="NZ_JBHSBU010000001.1"/>
</dbReference>
<dbReference type="InterPro" id="IPR000182">
    <property type="entry name" value="GNAT_dom"/>
</dbReference>
<comment type="caution">
    <text evidence="4">The sequence shown here is derived from an EMBL/GenBank/DDBJ whole genome shotgun (WGS) entry which is preliminary data.</text>
</comment>
<dbReference type="EMBL" id="JBHSBU010000001">
    <property type="protein sequence ID" value="MFC4160256.1"/>
    <property type="molecule type" value="Genomic_DNA"/>
</dbReference>
<dbReference type="Proteomes" id="UP001595791">
    <property type="component" value="Unassembled WGS sequence"/>
</dbReference>
<dbReference type="InterPro" id="IPR050832">
    <property type="entry name" value="Bact_Acetyltransf"/>
</dbReference>
<protein>
    <submittedName>
        <fullName evidence="4">GNAT family N-acetyltransferase</fullName>
    </submittedName>
</protein>
<keyword evidence="2" id="KW-0012">Acyltransferase</keyword>
<dbReference type="Pfam" id="PF00583">
    <property type="entry name" value="Acetyltransf_1"/>
    <property type="match status" value="1"/>
</dbReference>
<evidence type="ECO:0000313" key="4">
    <source>
        <dbReference type="EMBL" id="MFC4160256.1"/>
    </source>
</evidence>